<accession>A0A1R3G0D7</accession>
<organism evidence="1 2">
    <name type="scientific">Corchorus capsularis</name>
    <name type="common">Jute</name>
    <dbReference type="NCBI Taxonomy" id="210143"/>
    <lineage>
        <taxon>Eukaryota</taxon>
        <taxon>Viridiplantae</taxon>
        <taxon>Streptophyta</taxon>
        <taxon>Embryophyta</taxon>
        <taxon>Tracheophyta</taxon>
        <taxon>Spermatophyta</taxon>
        <taxon>Magnoliopsida</taxon>
        <taxon>eudicotyledons</taxon>
        <taxon>Gunneridae</taxon>
        <taxon>Pentapetalae</taxon>
        <taxon>rosids</taxon>
        <taxon>malvids</taxon>
        <taxon>Malvales</taxon>
        <taxon>Malvaceae</taxon>
        <taxon>Grewioideae</taxon>
        <taxon>Apeibeae</taxon>
        <taxon>Corchorus</taxon>
    </lineage>
</organism>
<evidence type="ECO:0008006" key="3">
    <source>
        <dbReference type="Google" id="ProtNLM"/>
    </source>
</evidence>
<evidence type="ECO:0000313" key="1">
    <source>
        <dbReference type="EMBL" id="OMO51565.1"/>
    </source>
</evidence>
<dbReference type="Proteomes" id="UP000188268">
    <property type="component" value="Unassembled WGS sequence"/>
</dbReference>
<protein>
    <recommendedName>
        <fullName evidence="3">RNase H type-1 domain-containing protein</fullName>
    </recommendedName>
</protein>
<comment type="caution">
    <text evidence="1">The sequence shown here is derived from an EMBL/GenBank/DDBJ whole genome shotgun (WGS) entry which is preliminary data.</text>
</comment>
<dbReference type="AlphaFoldDB" id="A0A1R3G0D7"/>
<evidence type="ECO:0000313" key="2">
    <source>
        <dbReference type="Proteomes" id="UP000188268"/>
    </source>
</evidence>
<name>A0A1R3G0D7_COCAP</name>
<dbReference type="Gramene" id="OMO51565">
    <property type="protein sequence ID" value="OMO51565"/>
    <property type="gene ID" value="CCACVL1_29714"/>
</dbReference>
<keyword evidence="2" id="KW-1185">Reference proteome</keyword>
<gene>
    <name evidence="1" type="ORF">CCACVL1_29714</name>
</gene>
<reference evidence="1 2" key="1">
    <citation type="submission" date="2013-09" db="EMBL/GenBank/DDBJ databases">
        <title>Corchorus capsularis genome sequencing.</title>
        <authorList>
            <person name="Alam M."/>
            <person name="Haque M.S."/>
            <person name="Islam M.S."/>
            <person name="Emdad E.M."/>
            <person name="Islam M.M."/>
            <person name="Ahmed B."/>
            <person name="Halim A."/>
            <person name="Hossen Q.M.M."/>
            <person name="Hossain M.Z."/>
            <person name="Ahmed R."/>
            <person name="Khan M.M."/>
            <person name="Islam R."/>
            <person name="Rashid M.M."/>
            <person name="Khan S.A."/>
            <person name="Rahman M.S."/>
            <person name="Alam M."/>
        </authorList>
    </citation>
    <scope>NUCLEOTIDE SEQUENCE [LARGE SCALE GENOMIC DNA]</scope>
    <source>
        <strain evidence="2">cv. CVL-1</strain>
        <tissue evidence="1">Whole seedling</tissue>
    </source>
</reference>
<proteinExistence type="predicted"/>
<sequence>MEDYLEEWASPYDLWLCFLAKARQLWSLEVVYFLLWLIWSNRNTCLQDDKVYKTPATLAATMAARLVSEVEVAARREETITPNRMNPCWSPLPTGYVKINTDAAFNAQSKEVGLGVAVRVVNGRVLLSVTSRTNNVPGFLFAEVYA</sequence>
<dbReference type="OrthoDB" id="1733298at2759"/>
<dbReference type="EMBL" id="AWWV01015767">
    <property type="protein sequence ID" value="OMO51565.1"/>
    <property type="molecule type" value="Genomic_DNA"/>
</dbReference>